<protein>
    <submittedName>
        <fullName evidence="2">Uncharacterized protein</fullName>
    </submittedName>
</protein>
<accession>A0A8C4QNE8</accession>
<reference evidence="2" key="2">
    <citation type="submission" date="2025-09" db="UniProtKB">
        <authorList>
            <consortium name="Ensembl"/>
        </authorList>
    </citation>
    <scope>IDENTIFICATION</scope>
</reference>
<sequence length="516" mass="57944">MSTGIQGCPARGCTARLGAGDACDTHAHISGRFHFTDNYSLIDFSEDELGPVRNNEIKVPVCARNCKQPNNKNMVPGPEVSHPETVPSPEVSRPGTVPSPVVSLPWTVPSPVVSRPWTVPSPVVSGPWTVPSPVVSGPWTVPSPEVSRPVMVPSPEVSRPVTVPSPEVSRPVTVPSPEVSRPVMMFGPKMESKEDEYKWAIERQKSRRDEAIQCRELQRHQETPIRRLKLLHNLSVAWWTKNNSETPQSEGPVIPEKKLQREESTTNEASAKEYTAFHTRDPYQKRWTNFEKGAPEYYFQVSNKKKHTGGNVSNQHDNYYQNKGSPFSKESKTTFAMVGDVTQHHHSQWVRGIKRDYNHCSVSQGYTGDDGLRPRVQHFQSPPLPTPTFRPAPAPAPFRSSLLHTSDPVKPQHPFLPQEPPNFRFSSEALSLPCTSSLGRSNFLPLYTPNEPFPQNTPLEREMINGYHEIRTLNPDSSCNYRNVVEYNHGLPNCTVTFDHPHHPPIASALVVIWRE</sequence>
<feature type="region of interest" description="Disordered" evidence="1">
    <location>
        <begin position="155"/>
        <end position="175"/>
    </location>
</feature>
<reference evidence="2" key="1">
    <citation type="submission" date="2025-08" db="UniProtKB">
        <authorList>
            <consortium name="Ensembl"/>
        </authorList>
    </citation>
    <scope>IDENTIFICATION</scope>
</reference>
<dbReference type="Proteomes" id="UP000694388">
    <property type="component" value="Unplaced"/>
</dbReference>
<keyword evidence="3" id="KW-1185">Reference proteome</keyword>
<evidence type="ECO:0000313" key="2">
    <source>
        <dbReference type="Ensembl" id="ENSEBUP00000017039.1"/>
    </source>
</evidence>
<organism evidence="2 3">
    <name type="scientific">Eptatretus burgeri</name>
    <name type="common">Inshore hagfish</name>
    <dbReference type="NCBI Taxonomy" id="7764"/>
    <lineage>
        <taxon>Eukaryota</taxon>
        <taxon>Metazoa</taxon>
        <taxon>Chordata</taxon>
        <taxon>Craniata</taxon>
        <taxon>Vertebrata</taxon>
        <taxon>Cyclostomata</taxon>
        <taxon>Myxini</taxon>
        <taxon>Myxiniformes</taxon>
        <taxon>Myxinidae</taxon>
        <taxon>Eptatretinae</taxon>
        <taxon>Eptatretus</taxon>
    </lineage>
</organism>
<evidence type="ECO:0000313" key="3">
    <source>
        <dbReference type="Proteomes" id="UP000694388"/>
    </source>
</evidence>
<dbReference type="Ensembl" id="ENSEBUT00000017615.1">
    <property type="protein sequence ID" value="ENSEBUP00000017039.1"/>
    <property type="gene ID" value="ENSEBUG00000010658.1"/>
</dbReference>
<dbReference type="AlphaFoldDB" id="A0A8C4QNE8"/>
<feature type="region of interest" description="Disordered" evidence="1">
    <location>
        <begin position="70"/>
        <end position="94"/>
    </location>
</feature>
<evidence type="ECO:0000256" key="1">
    <source>
        <dbReference type="SAM" id="MobiDB-lite"/>
    </source>
</evidence>
<proteinExistence type="predicted"/>
<name>A0A8C4QNE8_EPTBU</name>